<proteinExistence type="predicted"/>
<gene>
    <name evidence="2" type="ORF">PVT68_04610</name>
</gene>
<dbReference type="Proteomes" id="UP001236500">
    <property type="component" value="Chromosome"/>
</dbReference>
<keyword evidence="1" id="KW-0812">Transmembrane</keyword>
<evidence type="ECO:0000313" key="2">
    <source>
        <dbReference type="EMBL" id="WGL17576.1"/>
    </source>
</evidence>
<dbReference type="EMBL" id="CP118605">
    <property type="protein sequence ID" value="WGL17576.1"/>
    <property type="molecule type" value="Genomic_DNA"/>
</dbReference>
<evidence type="ECO:0000256" key="1">
    <source>
        <dbReference type="SAM" id="Phobius"/>
    </source>
</evidence>
<evidence type="ECO:0000313" key="3">
    <source>
        <dbReference type="Proteomes" id="UP001236500"/>
    </source>
</evidence>
<accession>A0ABY8NF67</accession>
<sequence length="99" mass="10924">MTALFLIFAAVLMALGSMLLYLASPNQRLFSAALPCRVLAWSGLLLLVFALVLLLQYSGTGSAVFILMTAVMFVWTVPPMVIAYLHHHRQQKKNGEKTS</sequence>
<keyword evidence="1" id="KW-0472">Membrane</keyword>
<keyword evidence="1" id="KW-1133">Transmembrane helix</keyword>
<dbReference type="RefSeq" id="WP_280321454.1">
    <property type="nucleotide sequence ID" value="NZ_CP118605.1"/>
</dbReference>
<protein>
    <submittedName>
        <fullName evidence="2">Uncharacterized protein</fullName>
    </submittedName>
</protein>
<reference evidence="2 3" key="1">
    <citation type="submission" date="2023-02" db="EMBL/GenBank/DDBJ databases">
        <title>Description and genomic characterization of Microbulbifer bruguierae sp. nov., isolated from the sediment of mangrove plant Bruguiera sexangula.</title>
        <authorList>
            <person name="Long M."/>
        </authorList>
    </citation>
    <scope>NUCLEOTIDE SEQUENCE [LARGE SCALE GENOMIC DNA]</scope>
    <source>
        <strain evidence="2 3">H12</strain>
    </source>
</reference>
<feature type="transmembrane region" description="Helical" evidence="1">
    <location>
        <begin position="63"/>
        <end position="85"/>
    </location>
</feature>
<feature type="transmembrane region" description="Helical" evidence="1">
    <location>
        <begin position="6"/>
        <end position="24"/>
    </location>
</feature>
<feature type="transmembrane region" description="Helical" evidence="1">
    <location>
        <begin position="36"/>
        <end position="57"/>
    </location>
</feature>
<organism evidence="2 3">
    <name type="scientific">Microbulbifer bruguierae</name>
    <dbReference type="NCBI Taxonomy" id="3029061"/>
    <lineage>
        <taxon>Bacteria</taxon>
        <taxon>Pseudomonadati</taxon>
        <taxon>Pseudomonadota</taxon>
        <taxon>Gammaproteobacteria</taxon>
        <taxon>Cellvibrionales</taxon>
        <taxon>Microbulbiferaceae</taxon>
        <taxon>Microbulbifer</taxon>
    </lineage>
</organism>
<keyword evidence="3" id="KW-1185">Reference proteome</keyword>
<name>A0ABY8NF67_9GAMM</name>